<evidence type="ECO:0000313" key="18">
    <source>
        <dbReference type="Proteomes" id="UP000314987"/>
    </source>
</evidence>
<evidence type="ECO:0000256" key="2">
    <source>
        <dbReference type="ARBA" id="ARBA00007333"/>
    </source>
</evidence>
<dbReference type="PANTHER" id="PTHR12427:SF1">
    <property type="entry name" value="ATP SYNTHASE SUBUNIT E, MITOCHONDRIAL"/>
    <property type="match status" value="1"/>
</dbReference>
<evidence type="ECO:0000256" key="5">
    <source>
        <dbReference type="ARBA" id="ARBA00022781"/>
    </source>
</evidence>
<dbReference type="OMA" id="CWRIFET"/>
<evidence type="ECO:0000256" key="8">
    <source>
        <dbReference type="ARBA" id="ARBA00023065"/>
    </source>
</evidence>
<evidence type="ECO:0000256" key="14">
    <source>
        <dbReference type="ARBA" id="ARBA00074682"/>
    </source>
</evidence>
<evidence type="ECO:0000256" key="6">
    <source>
        <dbReference type="ARBA" id="ARBA00022792"/>
    </source>
</evidence>
<comment type="function">
    <text evidence="12 15">Subunit e, of the mitochondrial membrane ATP synthase complex (F(1)F(0) ATP synthase or Complex V) that produces ATP from ADP in the presence of a proton gradient across the membrane which is generated by electron transport complexes of the respiratory chain. ATP synthase complex consist of a soluble F(1) head domain - the catalytic core - and a membrane F(1) domain - the membrane proton channel. These two domains are linked by a central stalk rotating inside the F(1) region and a stationary peripheral stalk. During catalysis, ATP synthesis in the catalytic domain of F(1) is coupled via a rotary mechanism of the central stalk subunits to proton translocation. In vivo, can only synthesize ATP although its ATP hydrolase activity can be activated artificially in vitro. Part of the complex F(0) domain.</text>
</comment>
<comment type="subunit">
    <text evidence="15">F-type ATPases have 2 components, CF(1) - the catalytic core - and CF(0) - the membrane proton channel. CF(1) and CF(0) have multiple subunits.</text>
</comment>
<sequence>MVPPVNVSPLIKAGRYSALLLGIVYGSKRYAYLKPRAEKERKLAAEQKKKEEEIKKAQQKLEEGAEATTMVL</sequence>
<keyword evidence="9 15" id="KW-0496">Mitochondrion</keyword>
<dbReference type="GO" id="GO:0015986">
    <property type="term" value="P:proton motive force-driven ATP synthesis"/>
    <property type="evidence" value="ECO:0007669"/>
    <property type="project" value="InterPro"/>
</dbReference>
<evidence type="ECO:0000256" key="1">
    <source>
        <dbReference type="ARBA" id="ARBA00004273"/>
    </source>
</evidence>
<accession>A0A4X2LEP0</accession>
<keyword evidence="5 15" id="KW-0375">Hydrogen ion transport</keyword>
<evidence type="ECO:0000256" key="10">
    <source>
        <dbReference type="ARBA" id="ARBA00023136"/>
    </source>
</evidence>
<dbReference type="GO" id="GO:0045259">
    <property type="term" value="C:proton-transporting ATP synthase complex"/>
    <property type="evidence" value="ECO:0007669"/>
    <property type="project" value="UniProtKB-UniRule"/>
</dbReference>
<dbReference type="GO" id="GO:0005743">
    <property type="term" value="C:mitochondrial inner membrane"/>
    <property type="evidence" value="ECO:0007669"/>
    <property type="project" value="UniProtKB-SubCell"/>
</dbReference>
<keyword evidence="11 15" id="KW-0066">ATP synthesis</keyword>
<evidence type="ECO:0000256" key="9">
    <source>
        <dbReference type="ARBA" id="ARBA00023128"/>
    </source>
</evidence>
<protein>
    <recommendedName>
        <fullName evidence="14 15">ATP synthase F(0) complex subunit e, mitochondrial</fullName>
    </recommendedName>
</protein>
<reference evidence="18" key="1">
    <citation type="submission" date="2018-12" db="EMBL/GenBank/DDBJ databases">
        <authorList>
            <person name="Yazar S."/>
        </authorList>
    </citation>
    <scope>NUCLEOTIDE SEQUENCE [LARGE SCALE GENOMIC DNA]</scope>
</reference>
<keyword evidence="10" id="KW-0472">Membrane</keyword>
<feature type="compositionally biased region" description="Basic and acidic residues" evidence="16">
    <location>
        <begin position="48"/>
        <end position="63"/>
    </location>
</feature>
<keyword evidence="7" id="KW-0007">Acetylation</keyword>
<dbReference type="AlphaFoldDB" id="A0A4X2LEP0"/>
<evidence type="ECO:0000256" key="11">
    <source>
        <dbReference type="ARBA" id="ARBA00023310"/>
    </source>
</evidence>
<reference evidence="17" key="2">
    <citation type="submission" date="2025-08" db="UniProtKB">
        <authorList>
            <consortium name="Ensembl"/>
        </authorList>
    </citation>
    <scope>IDENTIFICATION</scope>
</reference>
<evidence type="ECO:0000256" key="3">
    <source>
        <dbReference type="ARBA" id="ARBA00022448"/>
    </source>
</evidence>
<dbReference type="PANTHER" id="PTHR12427">
    <property type="entry name" value="ATP SYNTHASE E CHAIN, MITOCHONDRIAL"/>
    <property type="match status" value="1"/>
</dbReference>
<organism evidence="17 18">
    <name type="scientific">Vombatus ursinus</name>
    <name type="common">Common wombat</name>
    <dbReference type="NCBI Taxonomy" id="29139"/>
    <lineage>
        <taxon>Eukaryota</taxon>
        <taxon>Metazoa</taxon>
        <taxon>Chordata</taxon>
        <taxon>Craniata</taxon>
        <taxon>Vertebrata</taxon>
        <taxon>Euteleostomi</taxon>
        <taxon>Mammalia</taxon>
        <taxon>Metatheria</taxon>
        <taxon>Diprotodontia</taxon>
        <taxon>Vombatidae</taxon>
        <taxon>Vombatus</taxon>
    </lineage>
</organism>
<proteinExistence type="inferred from homology"/>
<dbReference type="GeneTree" id="ENSGT00390000005102"/>
<evidence type="ECO:0000256" key="15">
    <source>
        <dbReference type="RuleBase" id="RU367005"/>
    </source>
</evidence>
<dbReference type="STRING" id="29139.ENSVURP00010019422"/>
<evidence type="ECO:0000256" key="16">
    <source>
        <dbReference type="SAM" id="MobiDB-lite"/>
    </source>
</evidence>
<dbReference type="Proteomes" id="UP000314987">
    <property type="component" value="Unassembled WGS sequence"/>
</dbReference>
<keyword evidence="18" id="KW-1185">Reference proteome</keyword>
<dbReference type="Ensembl" id="ENSVURT00010022108.1">
    <property type="protein sequence ID" value="ENSVURP00010019422.1"/>
    <property type="gene ID" value="ENSVURG00010014826.1"/>
</dbReference>
<comment type="subunit">
    <text evidence="13">Component of the ATP synthase complex composed at least of ATP5F1A/subunit alpha, ATP5F1B/subunit beta, ATP5MC1/subunit c (homooctomer), MT-ATP6/subunit a, MT-ATP8/subunit 8, ATP5ME/subunit e, ATP5MF/subunit f, ATP5MG/subunit g, ATP5MK/subunit k, ATP5MJ/subunit j, ATP5F1C/subunit gamma, ATP5F1D/subunit delta, ATP5F1E/subunit epsilon, ATP5PF/subunit F6, ATP5PB/subunit b, ATP5PD/subunit d, ATP5PO/subunit OSCP. ATP synthase complex consists of a soluble F(1) head domain (subunits alpha(3) and beta(3)) - the catalytic core - and a membrane F(0) domain - the membrane proton channel (subunits c, a, 8, e, f, g, k and j). These two domains are linked by a central stalk (subunits gamma, delta, and epsilon) rotating inside the F1 region and a stationary peripheral stalk (subunits F6, b, d, and OSCP).</text>
</comment>
<reference evidence="17" key="3">
    <citation type="submission" date="2025-09" db="UniProtKB">
        <authorList>
            <consortium name="Ensembl"/>
        </authorList>
    </citation>
    <scope>IDENTIFICATION</scope>
</reference>
<evidence type="ECO:0000256" key="7">
    <source>
        <dbReference type="ARBA" id="ARBA00022990"/>
    </source>
</evidence>
<dbReference type="GO" id="GO:0015078">
    <property type="term" value="F:proton transmembrane transporter activity"/>
    <property type="evidence" value="ECO:0007669"/>
    <property type="project" value="InterPro"/>
</dbReference>
<evidence type="ECO:0000313" key="17">
    <source>
        <dbReference type="Ensembl" id="ENSVURP00010019422.1"/>
    </source>
</evidence>
<comment type="similarity">
    <text evidence="2 15">Belongs to the ATPase e subunit family.</text>
</comment>
<comment type="subcellular location">
    <subcellularLocation>
        <location evidence="1 15">Mitochondrion inner membrane</location>
    </subcellularLocation>
</comment>
<feature type="region of interest" description="Disordered" evidence="16">
    <location>
        <begin position="48"/>
        <end position="72"/>
    </location>
</feature>
<keyword evidence="3 15" id="KW-0813">Transport</keyword>
<keyword evidence="6 15" id="KW-0999">Mitochondrion inner membrane</keyword>
<name>A0A4X2LEP0_VOMUR</name>
<dbReference type="Pfam" id="PF05680">
    <property type="entry name" value="ATP-synt_E"/>
    <property type="match status" value="1"/>
</dbReference>
<keyword evidence="8 15" id="KW-0406">Ion transport</keyword>
<evidence type="ECO:0000256" key="4">
    <source>
        <dbReference type="ARBA" id="ARBA00022547"/>
    </source>
</evidence>
<evidence type="ECO:0000256" key="13">
    <source>
        <dbReference type="ARBA" id="ARBA00064647"/>
    </source>
</evidence>
<keyword evidence="4 15" id="KW-0138">CF(0)</keyword>
<evidence type="ECO:0000256" key="12">
    <source>
        <dbReference type="ARBA" id="ARBA00057306"/>
    </source>
</evidence>
<dbReference type="InterPro" id="IPR008386">
    <property type="entry name" value="ATP_synth_F0_esu_mt"/>
</dbReference>